<gene>
    <name evidence="1" type="ORF">B0I35DRAFT_478800</name>
</gene>
<sequence length="278" mass="29562">MTAELAKTFKDLHKPGSPLILANVWDVASTKALLSLNDNGSQPVKAVATASFAVAATLGLKDEELTPQQNVDAIRPISDVCAAAKIPLTVDLQDGYGELIPFFVTMSVALGAVGANIEDVRSTHNQPPGSVPDSLYPIEEQAERIKKAREAVASMCPDFVINARCDVFRPGVVGAPDTDELRMKEAIARGRAYLEAGATTVFYWGSTRGLRTEEVETLVKELDGRVAVKLASGPDALTTKELADIGVARISVGPSIFRIAMDAAKKAAMNLFEGRGLP</sequence>
<dbReference type="InterPro" id="IPR040442">
    <property type="entry name" value="Pyrv_kinase-like_dom_sf"/>
</dbReference>
<dbReference type="InterPro" id="IPR015813">
    <property type="entry name" value="Pyrv/PenolPyrv_kinase-like_dom"/>
</dbReference>
<comment type="caution">
    <text evidence="1">The sequence shown here is derived from an EMBL/GenBank/DDBJ whole genome shotgun (WGS) entry which is preliminary data.</text>
</comment>
<dbReference type="Gene3D" id="3.20.20.60">
    <property type="entry name" value="Phosphoenolpyruvate-binding domains"/>
    <property type="match status" value="1"/>
</dbReference>
<dbReference type="OrthoDB" id="429143at2759"/>
<organism evidence="1 2">
    <name type="scientific">Stachybotrys elegans</name>
    <dbReference type="NCBI Taxonomy" id="80388"/>
    <lineage>
        <taxon>Eukaryota</taxon>
        <taxon>Fungi</taxon>
        <taxon>Dikarya</taxon>
        <taxon>Ascomycota</taxon>
        <taxon>Pezizomycotina</taxon>
        <taxon>Sordariomycetes</taxon>
        <taxon>Hypocreomycetidae</taxon>
        <taxon>Hypocreales</taxon>
        <taxon>Stachybotryaceae</taxon>
        <taxon>Stachybotrys</taxon>
    </lineage>
</organism>
<dbReference type="PANTHER" id="PTHR42905">
    <property type="entry name" value="PHOSPHOENOLPYRUVATE CARBOXYLASE"/>
    <property type="match status" value="1"/>
</dbReference>
<dbReference type="EMBL" id="JAGPNK010000007">
    <property type="protein sequence ID" value="KAH7318281.1"/>
    <property type="molecule type" value="Genomic_DNA"/>
</dbReference>
<dbReference type="SUPFAM" id="SSF51621">
    <property type="entry name" value="Phosphoenolpyruvate/pyruvate domain"/>
    <property type="match status" value="1"/>
</dbReference>
<proteinExistence type="predicted"/>
<dbReference type="CDD" id="cd00377">
    <property type="entry name" value="ICL_PEPM"/>
    <property type="match status" value="1"/>
</dbReference>
<dbReference type="GO" id="GO:0003824">
    <property type="term" value="F:catalytic activity"/>
    <property type="evidence" value="ECO:0007669"/>
    <property type="project" value="InterPro"/>
</dbReference>
<dbReference type="InterPro" id="IPR039556">
    <property type="entry name" value="ICL/PEPM"/>
</dbReference>
<name>A0A8K0WR16_9HYPO</name>
<protein>
    <submittedName>
        <fullName evidence="1">Phosphoenolpyruvate phosphomutase-domain-containing protein</fullName>
    </submittedName>
</protein>
<dbReference type="Pfam" id="PF13714">
    <property type="entry name" value="PEP_mutase"/>
    <property type="match status" value="1"/>
</dbReference>
<evidence type="ECO:0000313" key="2">
    <source>
        <dbReference type="Proteomes" id="UP000813444"/>
    </source>
</evidence>
<reference evidence="1" key="1">
    <citation type="journal article" date="2021" name="Nat. Commun.">
        <title>Genetic determinants of endophytism in the Arabidopsis root mycobiome.</title>
        <authorList>
            <person name="Mesny F."/>
            <person name="Miyauchi S."/>
            <person name="Thiergart T."/>
            <person name="Pickel B."/>
            <person name="Atanasova L."/>
            <person name="Karlsson M."/>
            <person name="Huettel B."/>
            <person name="Barry K.W."/>
            <person name="Haridas S."/>
            <person name="Chen C."/>
            <person name="Bauer D."/>
            <person name="Andreopoulos W."/>
            <person name="Pangilinan J."/>
            <person name="LaButti K."/>
            <person name="Riley R."/>
            <person name="Lipzen A."/>
            <person name="Clum A."/>
            <person name="Drula E."/>
            <person name="Henrissat B."/>
            <person name="Kohler A."/>
            <person name="Grigoriev I.V."/>
            <person name="Martin F.M."/>
            <person name="Hacquard S."/>
        </authorList>
    </citation>
    <scope>NUCLEOTIDE SEQUENCE</scope>
    <source>
        <strain evidence="1">MPI-CAGE-CH-0235</strain>
    </source>
</reference>
<dbReference type="PANTHER" id="PTHR42905:SF16">
    <property type="entry name" value="CARBOXYPHOSPHONOENOLPYRUVATE PHOSPHONOMUTASE-LIKE PROTEIN (AFU_ORTHOLOGUE AFUA_5G07230)"/>
    <property type="match status" value="1"/>
</dbReference>
<dbReference type="Proteomes" id="UP000813444">
    <property type="component" value="Unassembled WGS sequence"/>
</dbReference>
<evidence type="ECO:0000313" key="1">
    <source>
        <dbReference type="EMBL" id="KAH7318281.1"/>
    </source>
</evidence>
<dbReference type="AlphaFoldDB" id="A0A8K0WR16"/>
<keyword evidence="2" id="KW-1185">Reference proteome</keyword>
<accession>A0A8K0WR16</accession>